<keyword evidence="3" id="KW-1185">Reference proteome</keyword>
<proteinExistence type="predicted"/>
<dbReference type="Proteomes" id="UP000268623">
    <property type="component" value="Unassembled WGS sequence"/>
</dbReference>
<keyword evidence="1" id="KW-0732">Signal</keyword>
<feature type="signal peptide" evidence="1">
    <location>
        <begin position="1"/>
        <end position="20"/>
    </location>
</feature>
<dbReference type="EMBL" id="QWDD01000001">
    <property type="protein sequence ID" value="RNJ51319.1"/>
    <property type="molecule type" value="Genomic_DNA"/>
</dbReference>
<evidence type="ECO:0000313" key="3">
    <source>
        <dbReference type="Proteomes" id="UP000268623"/>
    </source>
</evidence>
<comment type="caution">
    <text evidence="2">The sequence shown here is derived from an EMBL/GenBank/DDBJ whole genome shotgun (WGS) entry which is preliminary data.</text>
</comment>
<evidence type="ECO:0000313" key="2">
    <source>
        <dbReference type="EMBL" id="RNJ51319.1"/>
    </source>
</evidence>
<organism evidence="2 3">
    <name type="scientific">Methylocystis hirsuta</name>
    <dbReference type="NCBI Taxonomy" id="369798"/>
    <lineage>
        <taxon>Bacteria</taxon>
        <taxon>Pseudomonadati</taxon>
        <taxon>Pseudomonadota</taxon>
        <taxon>Alphaproteobacteria</taxon>
        <taxon>Hyphomicrobiales</taxon>
        <taxon>Methylocystaceae</taxon>
        <taxon>Methylocystis</taxon>
    </lineage>
</organism>
<name>A0A3M9XSP3_9HYPH</name>
<protein>
    <submittedName>
        <fullName evidence="2">Uncharacterized protein</fullName>
    </submittedName>
</protein>
<dbReference type="OrthoDB" id="7427667at2"/>
<gene>
    <name evidence="2" type="ORF">D1O30_18670</name>
</gene>
<accession>A0A3M9XSP3</accession>
<evidence type="ECO:0000256" key="1">
    <source>
        <dbReference type="SAM" id="SignalP"/>
    </source>
</evidence>
<reference evidence="2 3" key="1">
    <citation type="submission" date="2018-08" db="EMBL/GenBank/DDBJ databases">
        <title>Genome sequence of Methylocystis hirsuta CSC1, a methanotroph able to accumulate PHAs.</title>
        <authorList>
            <person name="Bordel S."/>
            <person name="Rodriguez E."/>
            <person name="Gancedo J."/>
            <person name="Munoz R."/>
        </authorList>
    </citation>
    <scope>NUCLEOTIDE SEQUENCE [LARGE SCALE GENOMIC DNA]</scope>
    <source>
        <strain evidence="2 3">CSC1</strain>
    </source>
</reference>
<sequence length="197" mass="21738">MNRIACYCLPLVVASGFASAAAQDISSAYTKLDVRRDCRRRPGKAVEDYGDWRCKGYAGMPMWLGAGDQRMYVSFGSKAKDEPAAGETLAPFNDFYKGVVEWRLADGRPFATIMRWNVKRAADMENREVRGRALVVTRLPPGAVCHVGYVDALANPNANELAREIADKHARDFACGKDRPIVLGTITPGEDFFSTKP</sequence>
<feature type="chain" id="PRO_5018118843" evidence="1">
    <location>
        <begin position="21"/>
        <end position="197"/>
    </location>
</feature>
<dbReference type="RefSeq" id="WP_123177191.1">
    <property type="nucleotide sequence ID" value="NZ_QWDD01000001.1"/>
</dbReference>
<dbReference type="AlphaFoldDB" id="A0A3M9XSP3"/>